<keyword evidence="2 4" id="KW-0547">Nucleotide-binding</keyword>
<feature type="compositionally biased region" description="Basic and acidic residues" evidence="5">
    <location>
        <begin position="549"/>
        <end position="560"/>
    </location>
</feature>
<evidence type="ECO:0000256" key="5">
    <source>
        <dbReference type="SAM" id="MobiDB-lite"/>
    </source>
</evidence>
<feature type="region of interest" description="Disordered" evidence="5">
    <location>
        <begin position="549"/>
        <end position="577"/>
    </location>
</feature>
<evidence type="ECO:0000256" key="1">
    <source>
        <dbReference type="ARBA" id="ARBA00006914"/>
    </source>
</evidence>
<comment type="subcellular location">
    <subcellularLocation>
        <location evidence="4">Cytoplasm</location>
    </subcellularLocation>
</comment>
<comment type="catalytic activity">
    <reaction evidence="4">
        <text>ATP + H2O = ADP + phosphate + H(+)</text>
        <dbReference type="Rhea" id="RHEA:13065"/>
        <dbReference type="ChEBI" id="CHEBI:15377"/>
        <dbReference type="ChEBI" id="CHEBI:15378"/>
        <dbReference type="ChEBI" id="CHEBI:30616"/>
        <dbReference type="ChEBI" id="CHEBI:43474"/>
        <dbReference type="ChEBI" id="CHEBI:456216"/>
        <dbReference type="EC" id="3.6.4.6"/>
    </reaction>
</comment>
<evidence type="ECO:0000313" key="8">
    <source>
        <dbReference type="Proteomes" id="UP001153069"/>
    </source>
</evidence>
<sequence length="577" mass="62384">MDDGCKRSWELLSQSLPSETGTDIANGLSNDTQNAEKNAIYVNGLLDNLTQVLDKWIINGARTTQTSVYNLVRQIEREAQDPELVKKAKRMVKRAGLPLEDTSQRKKYELGATDAAKRRNVAEERQRWEAATASTNAVGDNVARSALSRRAGRNGKPDLFLQNTDRRLDPQSVAEDKAEMEKFAGEDNDNSQPSGTRVSSAGLGLVGTDEDSAALTRISELVARAGAGDAFTGDRLGIGGLDEVLSQVKRRVFTPLAAPPKLLKELGIHPVRGLLLYGRPGCGKTLIARQIGQLFSPARPITVVAGPEVMDKFVGSSEKNLREIFNNPPDIYDTFRLGEPDGGDSIAANALHVIILDEFDAIARARGGRGGSQGDAGVARDSLVNQFLACLDGVDPPIVPTLCIGLTNKRSLIDPALLRPGRFEVQIEVPLPRSNEQRISILKVHTKSMHAAGRLLVSDPPPNTAAARYLERNGGEDVLSYESFLSDIAEYTNGMSGASLAGVARAAASHALERVVGEYSTAVIDNDRPPDSMLDCVVTRDDFDEAIKDVYESGGDRDWEPSEDEAEDAGQKEKSDK</sequence>
<evidence type="ECO:0000259" key="6">
    <source>
        <dbReference type="SMART" id="SM00382"/>
    </source>
</evidence>
<dbReference type="GO" id="GO:0043001">
    <property type="term" value="P:Golgi to plasma membrane protein transport"/>
    <property type="evidence" value="ECO:0007669"/>
    <property type="project" value="TreeGrafter"/>
</dbReference>
<keyword evidence="4" id="KW-0460">Magnesium</keyword>
<dbReference type="GO" id="GO:0005795">
    <property type="term" value="C:Golgi stack"/>
    <property type="evidence" value="ECO:0007669"/>
    <property type="project" value="TreeGrafter"/>
</dbReference>
<gene>
    <name evidence="7" type="ORF">SEMRO_151_G069250.1</name>
</gene>
<feature type="compositionally biased region" description="Basic and acidic residues" evidence="5">
    <location>
        <begin position="164"/>
        <end position="185"/>
    </location>
</feature>
<keyword evidence="4" id="KW-0653">Protein transport</keyword>
<dbReference type="AlphaFoldDB" id="A0A9N8DIV6"/>
<keyword evidence="8" id="KW-1185">Reference proteome</keyword>
<name>A0A9N8DIV6_9STRA</name>
<feature type="region of interest" description="Disordered" evidence="5">
    <location>
        <begin position="141"/>
        <end position="204"/>
    </location>
</feature>
<keyword evidence="4" id="KW-0378">Hydrolase</keyword>
<comment type="caution">
    <text evidence="7">The sequence shown here is derived from an EMBL/GenBank/DDBJ whole genome shotgun (WGS) entry which is preliminary data.</text>
</comment>
<reference evidence="7" key="1">
    <citation type="submission" date="2020-06" db="EMBL/GenBank/DDBJ databases">
        <authorList>
            <consortium name="Plant Systems Biology data submission"/>
        </authorList>
    </citation>
    <scope>NUCLEOTIDE SEQUENCE</scope>
    <source>
        <strain evidence="7">D6</strain>
    </source>
</reference>
<dbReference type="Gene3D" id="3.40.50.300">
    <property type="entry name" value="P-loop containing nucleotide triphosphate hydrolases"/>
    <property type="match status" value="1"/>
</dbReference>
<dbReference type="Proteomes" id="UP001153069">
    <property type="component" value="Unassembled WGS sequence"/>
</dbReference>
<dbReference type="EC" id="3.6.4.6" evidence="4"/>
<accession>A0A9N8DIV6</accession>
<dbReference type="GO" id="GO:0006891">
    <property type="term" value="P:intra-Golgi vesicle-mediated transport"/>
    <property type="evidence" value="ECO:0007669"/>
    <property type="project" value="TreeGrafter"/>
</dbReference>
<keyword evidence="4" id="KW-0963">Cytoplasm</keyword>
<dbReference type="SMART" id="SM00382">
    <property type="entry name" value="AAA"/>
    <property type="match status" value="1"/>
</dbReference>
<dbReference type="Pfam" id="PF00004">
    <property type="entry name" value="AAA"/>
    <property type="match status" value="1"/>
</dbReference>
<dbReference type="GO" id="GO:0046872">
    <property type="term" value="F:metal ion binding"/>
    <property type="evidence" value="ECO:0007669"/>
    <property type="project" value="UniProtKB-UniRule"/>
</dbReference>
<dbReference type="InterPro" id="IPR027417">
    <property type="entry name" value="P-loop_NTPase"/>
</dbReference>
<dbReference type="PANTHER" id="PTHR23078">
    <property type="entry name" value="VESICULAR-FUSION PROTEIN NSF"/>
    <property type="match status" value="1"/>
</dbReference>
<keyword evidence="3 4" id="KW-0067">ATP-binding</keyword>
<dbReference type="Gene3D" id="1.10.8.60">
    <property type="match status" value="1"/>
</dbReference>
<evidence type="ECO:0000256" key="2">
    <source>
        <dbReference type="ARBA" id="ARBA00022741"/>
    </source>
</evidence>
<dbReference type="PANTHER" id="PTHR23078:SF3">
    <property type="entry name" value="VESICLE-FUSING ATPASE"/>
    <property type="match status" value="1"/>
</dbReference>
<dbReference type="InterPro" id="IPR003959">
    <property type="entry name" value="ATPase_AAA_core"/>
</dbReference>
<feature type="domain" description="AAA+ ATPase" evidence="6">
    <location>
        <begin position="270"/>
        <end position="433"/>
    </location>
</feature>
<feature type="compositionally biased region" description="Polar residues" evidence="5">
    <location>
        <begin position="190"/>
        <end position="199"/>
    </location>
</feature>
<evidence type="ECO:0000256" key="3">
    <source>
        <dbReference type="ARBA" id="ARBA00022840"/>
    </source>
</evidence>
<comment type="function">
    <text evidence="4">Required for vesicle-mediated transport. Catalyzes the fusion of transport vesicles within the Golgi cisternae. Is also required for transport from the endoplasmic reticulum to the Golgi stack. Seems to function as a fusion protein required for the delivery of cargo proteins to all compartments of the Golgi stack independent of vesicle origin.</text>
</comment>
<keyword evidence="4" id="KW-0931">ER-Golgi transport</keyword>
<dbReference type="InterPro" id="IPR039812">
    <property type="entry name" value="Vesicle-fus_ATPase"/>
</dbReference>
<keyword evidence="4" id="KW-0813">Transport</keyword>
<evidence type="ECO:0000256" key="4">
    <source>
        <dbReference type="RuleBase" id="RU367045"/>
    </source>
</evidence>
<dbReference type="OrthoDB" id="44807at2759"/>
<protein>
    <recommendedName>
        <fullName evidence="4">Vesicle-fusing ATPase</fullName>
        <ecNumber evidence="4">3.6.4.6</ecNumber>
    </recommendedName>
</protein>
<comment type="similarity">
    <text evidence="1 4">Belongs to the AAA ATPase family.</text>
</comment>
<dbReference type="GO" id="GO:0035494">
    <property type="term" value="P:SNARE complex disassembly"/>
    <property type="evidence" value="ECO:0007669"/>
    <property type="project" value="InterPro"/>
</dbReference>
<comment type="cofactor">
    <cofactor evidence="4">
        <name>Mg(2+)</name>
        <dbReference type="ChEBI" id="CHEBI:18420"/>
    </cofactor>
    <text evidence="4">Binds 1 Mg(2+) ion per subunit.</text>
</comment>
<dbReference type="InterPro" id="IPR003593">
    <property type="entry name" value="AAA+_ATPase"/>
</dbReference>
<dbReference type="EMBL" id="CAICTM010000150">
    <property type="protein sequence ID" value="CAB9502956.1"/>
    <property type="molecule type" value="Genomic_DNA"/>
</dbReference>
<dbReference type="SUPFAM" id="SSF52540">
    <property type="entry name" value="P-loop containing nucleoside triphosphate hydrolases"/>
    <property type="match status" value="1"/>
</dbReference>
<keyword evidence="4" id="KW-0479">Metal-binding</keyword>
<organism evidence="7 8">
    <name type="scientific">Seminavis robusta</name>
    <dbReference type="NCBI Taxonomy" id="568900"/>
    <lineage>
        <taxon>Eukaryota</taxon>
        <taxon>Sar</taxon>
        <taxon>Stramenopiles</taxon>
        <taxon>Ochrophyta</taxon>
        <taxon>Bacillariophyta</taxon>
        <taxon>Bacillariophyceae</taxon>
        <taxon>Bacillariophycidae</taxon>
        <taxon>Naviculales</taxon>
        <taxon>Naviculaceae</taxon>
        <taxon>Seminavis</taxon>
    </lineage>
</organism>
<dbReference type="GO" id="GO:0005524">
    <property type="term" value="F:ATP binding"/>
    <property type="evidence" value="ECO:0007669"/>
    <property type="project" value="UniProtKB-UniRule"/>
</dbReference>
<evidence type="ECO:0000313" key="7">
    <source>
        <dbReference type="EMBL" id="CAB9502956.1"/>
    </source>
</evidence>
<dbReference type="GO" id="GO:0016887">
    <property type="term" value="F:ATP hydrolysis activity"/>
    <property type="evidence" value="ECO:0007669"/>
    <property type="project" value="InterPro"/>
</dbReference>
<proteinExistence type="inferred from homology"/>
<dbReference type="FunFam" id="3.40.50.300:FF:000154">
    <property type="entry name" value="Vesicle-fusing ATPase 1"/>
    <property type="match status" value="1"/>
</dbReference>